<feature type="transmembrane region" description="Helical" evidence="2">
    <location>
        <begin position="321"/>
        <end position="339"/>
    </location>
</feature>
<evidence type="ECO:0000313" key="4">
    <source>
        <dbReference type="Proteomes" id="UP001212997"/>
    </source>
</evidence>
<feature type="region of interest" description="Disordered" evidence="1">
    <location>
        <begin position="153"/>
        <end position="194"/>
    </location>
</feature>
<sequence length="598" mass="66221">MGNSHSHTHLGQNCRCKERPRIQFTLPIVFGSLTPGWYLVLHGVHNIGSVTQVSILVSRFMINLRGVNLPKDDSTSASSILQFRFSPLDIPRVIVGNLGAPLMGSFEQESGDNPNIEEIHQNTQHESGNPLKDGLLQSPGICGAGWRPTYRGDPEELCTGSDDGGSPKVESQLDVDVGDHERVSPEDIRTPSLPTVQSRLNLRDALSSGDSRLLLDVLQRGQMYLATKGRRSHNVVGPCSIHDAFERDSIHSEPCVLGESDRGCCRYGEYFLASLRKVIEPRSQICETVWRIDISIALINGLSLAFLIALRMCALWEIRTWVFIVVLALELVPTAIGFYESLTFTTLAFPPPFQGCGQLRPDSNGFSTQGYSAPIIPLHDVHQISVHLVQIGFGIGGETVVLALTMIKTLEIRRFLHGLKIKRTYSEMLLVDGTLYFVVLLVLRITDLVVSLKFIHNFSVITQAVRTILISRLMFNLREVFLTSEKISPCPTGESTSTGVDFARSIFGNLAAPLMSSDDEFVGDEVEIQDTDSDTESMKSIEEPDSICESIELSKASPSNSLRSIFSRRQSSVLAESERGYIFDDGRFVVVDIRYAYI</sequence>
<feature type="transmembrane region" description="Helical" evidence="2">
    <location>
        <begin position="384"/>
        <end position="407"/>
    </location>
</feature>
<protein>
    <submittedName>
        <fullName evidence="3">Uncharacterized protein</fullName>
    </submittedName>
</protein>
<dbReference type="EMBL" id="JANAWD010000011">
    <property type="protein sequence ID" value="KAJ3491528.1"/>
    <property type="molecule type" value="Genomic_DNA"/>
</dbReference>
<proteinExistence type="predicted"/>
<feature type="compositionally biased region" description="Basic and acidic residues" evidence="1">
    <location>
        <begin position="177"/>
        <end position="189"/>
    </location>
</feature>
<feature type="transmembrane region" description="Helical" evidence="2">
    <location>
        <begin position="428"/>
        <end position="446"/>
    </location>
</feature>
<comment type="caution">
    <text evidence="3">The sequence shown here is derived from an EMBL/GenBank/DDBJ whole genome shotgun (WGS) entry which is preliminary data.</text>
</comment>
<keyword evidence="2" id="KW-0472">Membrane</keyword>
<name>A0AAD5VDZ0_9APHY</name>
<keyword evidence="4" id="KW-1185">Reference proteome</keyword>
<evidence type="ECO:0000256" key="1">
    <source>
        <dbReference type="SAM" id="MobiDB-lite"/>
    </source>
</evidence>
<reference evidence="3" key="1">
    <citation type="submission" date="2022-07" db="EMBL/GenBank/DDBJ databases">
        <title>Genome Sequence of Physisporinus lineatus.</title>
        <authorList>
            <person name="Buettner E."/>
        </authorList>
    </citation>
    <scope>NUCLEOTIDE SEQUENCE</scope>
    <source>
        <strain evidence="3">VT162</strain>
    </source>
</reference>
<dbReference type="AlphaFoldDB" id="A0AAD5VDZ0"/>
<feature type="transmembrane region" description="Helical" evidence="2">
    <location>
        <begin position="289"/>
        <end position="309"/>
    </location>
</feature>
<evidence type="ECO:0000313" key="3">
    <source>
        <dbReference type="EMBL" id="KAJ3491528.1"/>
    </source>
</evidence>
<keyword evidence="2" id="KW-0812">Transmembrane</keyword>
<dbReference type="Proteomes" id="UP001212997">
    <property type="component" value="Unassembled WGS sequence"/>
</dbReference>
<organism evidence="3 4">
    <name type="scientific">Meripilus lineatus</name>
    <dbReference type="NCBI Taxonomy" id="2056292"/>
    <lineage>
        <taxon>Eukaryota</taxon>
        <taxon>Fungi</taxon>
        <taxon>Dikarya</taxon>
        <taxon>Basidiomycota</taxon>
        <taxon>Agaricomycotina</taxon>
        <taxon>Agaricomycetes</taxon>
        <taxon>Polyporales</taxon>
        <taxon>Meripilaceae</taxon>
        <taxon>Meripilus</taxon>
    </lineage>
</organism>
<gene>
    <name evidence="3" type="ORF">NLI96_g653</name>
</gene>
<accession>A0AAD5VDZ0</accession>
<evidence type="ECO:0000256" key="2">
    <source>
        <dbReference type="SAM" id="Phobius"/>
    </source>
</evidence>
<keyword evidence="2" id="KW-1133">Transmembrane helix</keyword>